<reference evidence="3" key="1">
    <citation type="journal article" date="2019" name="Int. J. Syst. Evol. Microbiol.">
        <title>The Global Catalogue of Microorganisms (GCM) 10K type strain sequencing project: providing services to taxonomists for standard genome sequencing and annotation.</title>
        <authorList>
            <consortium name="The Broad Institute Genomics Platform"/>
            <consortium name="The Broad Institute Genome Sequencing Center for Infectious Disease"/>
            <person name="Wu L."/>
            <person name="Ma J."/>
        </authorList>
    </citation>
    <scope>NUCLEOTIDE SEQUENCE [LARGE SCALE GENOMIC DNA]</scope>
    <source>
        <strain evidence="3">CCUG 52478</strain>
    </source>
</reference>
<dbReference type="SUPFAM" id="SSF140453">
    <property type="entry name" value="EsxAB dimer-like"/>
    <property type="match status" value="1"/>
</dbReference>
<evidence type="ECO:0000259" key="1">
    <source>
        <dbReference type="Pfam" id="PF25547"/>
    </source>
</evidence>
<keyword evidence="3" id="KW-1185">Reference proteome</keyword>
<organism evidence="2 3">
    <name type="scientific">Nocardioides ginsengisoli</name>
    <dbReference type="NCBI Taxonomy" id="363868"/>
    <lineage>
        <taxon>Bacteria</taxon>
        <taxon>Bacillati</taxon>
        <taxon>Actinomycetota</taxon>
        <taxon>Actinomycetes</taxon>
        <taxon>Propionibacteriales</taxon>
        <taxon>Nocardioidaceae</taxon>
        <taxon>Nocardioides</taxon>
    </lineage>
</organism>
<dbReference type="RefSeq" id="WP_367921126.1">
    <property type="nucleotide sequence ID" value="NZ_BAABAC010000040.1"/>
</dbReference>
<name>A0ABW3W3Q6_9ACTN</name>
<accession>A0ABW3W3Q6</accession>
<proteinExistence type="predicted"/>
<comment type="caution">
    <text evidence="2">The sequence shown here is derived from an EMBL/GenBank/DDBJ whole genome shotgun (WGS) entry which is preliminary data.</text>
</comment>
<evidence type="ECO:0000313" key="3">
    <source>
        <dbReference type="Proteomes" id="UP001597229"/>
    </source>
</evidence>
<dbReference type="Gene3D" id="1.10.287.1060">
    <property type="entry name" value="ESAT-6-like"/>
    <property type="match status" value="1"/>
</dbReference>
<feature type="domain" description="Outer membrane channel protein CpnT-like N-terminal" evidence="1">
    <location>
        <begin position="164"/>
        <end position="268"/>
    </location>
</feature>
<dbReference type="Proteomes" id="UP001597229">
    <property type="component" value="Unassembled WGS sequence"/>
</dbReference>
<dbReference type="InterPro" id="IPR036689">
    <property type="entry name" value="ESAT-6-like_sf"/>
</dbReference>
<dbReference type="InterPro" id="IPR057746">
    <property type="entry name" value="CpnT-like_N"/>
</dbReference>
<protein>
    <submittedName>
        <fullName evidence="2">WXG100 family type VII secretion target</fullName>
    </submittedName>
</protein>
<evidence type="ECO:0000313" key="2">
    <source>
        <dbReference type="EMBL" id="MFD1249948.1"/>
    </source>
</evidence>
<sequence length="331" mass="35040">MAAELSVELSDLRGWGHQVRRAGGHCTMLSTYVATNVPDGDFGRILSLIQGDYESMATTVREALSTDGHRLDLAGDSLHATMRHFADADADVAQSFGLGARITDDGSAAAAFSDGGGTTAAAPTSGGETLPEVSFGWLFDKACELISWVGGPDLRSWVTEQIAGDVDKASTQASAWANAATAMRAVEADLDRGERAIERTWTGDAATAAQAYLDQWLASLRQQASSLDQIGSYLHDMVQQAVEMAQVVVDIVKEIISIISAGWSMASIPIYGQIKLVDKVKDAIKLVNDARKVITVFWNALKLVVDGIKLTVTVFTSESLPAAPALPGAVA</sequence>
<gene>
    <name evidence="2" type="ORF">ACFQ3F_19280</name>
</gene>
<dbReference type="EMBL" id="JBHTLX010000023">
    <property type="protein sequence ID" value="MFD1249948.1"/>
    <property type="molecule type" value="Genomic_DNA"/>
</dbReference>
<dbReference type="Pfam" id="PF25547">
    <property type="entry name" value="WXG100_2"/>
    <property type="match status" value="1"/>
</dbReference>